<proteinExistence type="predicted"/>
<dbReference type="AlphaFoldDB" id="A0A9X2R9E1"/>
<evidence type="ECO:0000313" key="3">
    <source>
        <dbReference type="Proteomes" id="UP001155034"/>
    </source>
</evidence>
<name>A0A9X2R9E1_9BACT</name>
<feature type="region of interest" description="Disordered" evidence="1">
    <location>
        <begin position="151"/>
        <end position="182"/>
    </location>
</feature>
<accession>A0A9X2R9E1</accession>
<reference evidence="2" key="1">
    <citation type="submission" date="2022-08" db="EMBL/GenBank/DDBJ databases">
        <title>Genomic Encyclopedia of Type Strains, Phase V (KMG-V): Genome sequencing to study the core and pangenomes of soil and plant-associated prokaryotes.</title>
        <authorList>
            <person name="Whitman W."/>
        </authorList>
    </citation>
    <scope>NUCLEOTIDE SEQUENCE</scope>
    <source>
        <strain evidence="2">SP2016B</strain>
    </source>
</reference>
<dbReference type="Proteomes" id="UP001155034">
    <property type="component" value="Unassembled WGS sequence"/>
</dbReference>
<feature type="compositionally biased region" description="Basic and acidic residues" evidence="1">
    <location>
        <begin position="50"/>
        <end position="67"/>
    </location>
</feature>
<gene>
    <name evidence="2" type="ORF">GGP82_000047</name>
</gene>
<sequence length="207" mass="23270">MVPVPVATESQRATIRDLGAQLDAHRTERLGEHEDLTMTVLCNVPKKERRALNRDDPQGAREDLDESTRTIHEQGLVGVLREPHDWPSGLTPRVQAVRAVMTQAGAPLTVEPVAQHVHRALSEVKTCFRSVPAGPTCANCWRRSRRWGMWRRPTTGRTPRMPPDTTRAAASHGANVSWSSSIKRERHPRVPVLCLHFSDERSQLHGR</sequence>
<evidence type="ECO:0000313" key="2">
    <source>
        <dbReference type="EMBL" id="MCS3863516.1"/>
    </source>
</evidence>
<organism evidence="2 3">
    <name type="scientific">Salinibacter ruber</name>
    <dbReference type="NCBI Taxonomy" id="146919"/>
    <lineage>
        <taxon>Bacteria</taxon>
        <taxon>Pseudomonadati</taxon>
        <taxon>Rhodothermota</taxon>
        <taxon>Rhodothermia</taxon>
        <taxon>Rhodothermales</taxon>
        <taxon>Salinibacteraceae</taxon>
        <taxon>Salinibacter</taxon>
    </lineage>
</organism>
<protein>
    <submittedName>
        <fullName evidence="2">Uncharacterized protein</fullName>
    </submittedName>
</protein>
<comment type="caution">
    <text evidence="2">The sequence shown here is derived from an EMBL/GenBank/DDBJ whole genome shotgun (WGS) entry which is preliminary data.</text>
</comment>
<dbReference type="EMBL" id="JANTYZ010000001">
    <property type="protein sequence ID" value="MCS3863516.1"/>
    <property type="molecule type" value="Genomic_DNA"/>
</dbReference>
<feature type="region of interest" description="Disordered" evidence="1">
    <location>
        <begin position="48"/>
        <end position="67"/>
    </location>
</feature>
<dbReference type="RefSeq" id="WP_259082938.1">
    <property type="nucleotide sequence ID" value="NZ_JANTYZ010000001.1"/>
</dbReference>
<evidence type="ECO:0000256" key="1">
    <source>
        <dbReference type="SAM" id="MobiDB-lite"/>
    </source>
</evidence>
<feature type="compositionally biased region" description="Low complexity" evidence="1">
    <location>
        <begin position="151"/>
        <end position="167"/>
    </location>
</feature>